<evidence type="ECO:0000313" key="2">
    <source>
        <dbReference type="Proteomes" id="UP000183315"/>
    </source>
</evidence>
<name>A0A1H6VUX4_9MICO</name>
<evidence type="ECO:0000313" key="1">
    <source>
        <dbReference type="EMBL" id="SEJ08449.1"/>
    </source>
</evidence>
<dbReference type="EMBL" id="FNZI01000002">
    <property type="protein sequence ID" value="SEJ08449.1"/>
    <property type="molecule type" value="Genomic_DNA"/>
</dbReference>
<protein>
    <submittedName>
        <fullName evidence="1">Uncharacterized protein</fullName>
    </submittedName>
</protein>
<dbReference type="Proteomes" id="UP000183315">
    <property type="component" value="Unassembled WGS sequence"/>
</dbReference>
<reference evidence="2" key="1">
    <citation type="submission" date="2016-10" db="EMBL/GenBank/DDBJ databases">
        <authorList>
            <person name="Varghese N."/>
        </authorList>
    </citation>
    <scope>NUCLEOTIDE SEQUENCE [LARGE SCALE GENOMIC DNA]</scope>
    <source>
        <strain evidence="2">DSM 24868</strain>
    </source>
</reference>
<dbReference type="RefSeq" id="WP_042216450.1">
    <property type="nucleotide sequence ID" value="NZ_BBLU01000017.1"/>
</dbReference>
<gene>
    <name evidence="1" type="ORF">SAMN05421637_0720</name>
</gene>
<dbReference type="AlphaFoldDB" id="A0A1H6VUX4"/>
<proteinExistence type="predicted"/>
<accession>A0A1H6VUX4</accession>
<organism evidence="1 2">
    <name type="scientific">Demequina mangrovi</name>
    <dbReference type="NCBI Taxonomy" id="1043493"/>
    <lineage>
        <taxon>Bacteria</taxon>
        <taxon>Bacillati</taxon>
        <taxon>Actinomycetota</taxon>
        <taxon>Actinomycetes</taxon>
        <taxon>Micrococcales</taxon>
        <taxon>Demequinaceae</taxon>
        <taxon>Demequina</taxon>
    </lineage>
</organism>
<sequence length="145" mass="15564">MEQQDVFSGDYVASCRWRIEAQIAAFDLLRAQAPDDGSMDGAIEDIEDELFNAMAGQLEGMFAYRDPAIAPAGPGPLRELTAVVTSLNANGGRFDPPEGSGLDADTTVLGIDPGDAIRLDRDGFQELADAFFDALEEAYSDQEQA</sequence>
<keyword evidence="2" id="KW-1185">Reference proteome</keyword>
<dbReference type="OrthoDB" id="2988647at2"/>